<evidence type="ECO:0000256" key="1">
    <source>
        <dbReference type="SAM" id="Phobius"/>
    </source>
</evidence>
<keyword evidence="1" id="KW-0472">Membrane</keyword>
<keyword evidence="1" id="KW-0812">Transmembrane</keyword>
<dbReference type="Proteomes" id="UP001183414">
    <property type="component" value="Unassembled WGS sequence"/>
</dbReference>
<keyword evidence="1" id="KW-1133">Transmembrane helix</keyword>
<comment type="caution">
    <text evidence="2">The sequence shown here is derived from an EMBL/GenBank/DDBJ whole genome shotgun (WGS) entry which is preliminary data.</text>
</comment>
<gene>
    <name evidence="2" type="ORF">RM572_19440</name>
</gene>
<organism evidence="2 3">
    <name type="scientific">Streptomyces hazeniae</name>
    <dbReference type="NCBI Taxonomy" id="3075538"/>
    <lineage>
        <taxon>Bacteria</taxon>
        <taxon>Bacillati</taxon>
        <taxon>Actinomycetota</taxon>
        <taxon>Actinomycetes</taxon>
        <taxon>Kitasatosporales</taxon>
        <taxon>Streptomycetaceae</taxon>
        <taxon>Streptomyces</taxon>
    </lineage>
</organism>
<reference evidence="3" key="1">
    <citation type="submission" date="2023-07" db="EMBL/GenBank/DDBJ databases">
        <title>30 novel species of actinomycetes from the DSMZ collection.</title>
        <authorList>
            <person name="Nouioui I."/>
        </authorList>
    </citation>
    <scope>NUCLEOTIDE SEQUENCE [LARGE SCALE GENOMIC DNA]</scope>
    <source>
        <strain evidence="3">DSM 42041</strain>
    </source>
</reference>
<accession>A0ABU2NWR3</accession>
<dbReference type="EMBL" id="JAVREQ010000018">
    <property type="protein sequence ID" value="MDT0380932.1"/>
    <property type="molecule type" value="Genomic_DNA"/>
</dbReference>
<feature type="transmembrane region" description="Helical" evidence="1">
    <location>
        <begin position="32"/>
        <end position="50"/>
    </location>
</feature>
<keyword evidence="3" id="KW-1185">Reference proteome</keyword>
<evidence type="ECO:0000313" key="3">
    <source>
        <dbReference type="Proteomes" id="UP001183414"/>
    </source>
</evidence>
<protein>
    <recommendedName>
        <fullName evidence="4">Low affinity Fe/Cu permease</fullName>
    </recommendedName>
</protein>
<proteinExistence type="predicted"/>
<feature type="transmembrane region" description="Helical" evidence="1">
    <location>
        <begin position="56"/>
        <end position="75"/>
    </location>
</feature>
<name>A0ABU2NWR3_9ACTN</name>
<evidence type="ECO:0000313" key="2">
    <source>
        <dbReference type="EMBL" id="MDT0380932.1"/>
    </source>
</evidence>
<sequence>MTLEHPAERGGGQRGVFERFSERVSNVTSSPLFFAACILMIAGVVAVHFVHVPVPWLVLAGDALTSVNLLLLALLKNSERRAEHAIQQKLDAIAEAMLEHYEGEGTTAREDLRRAIRLEREL</sequence>
<evidence type="ECO:0008006" key="4">
    <source>
        <dbReference type="Google" id="ProtNLM"/>
    </source>
</evidence>
<dbReference type="RefSeq" id="WP_311674700.1">
    <property type="nucleotide sequence ID" value="NZ_JAVREQ010000018.1"/>
</dbReference>